<protein>
    <recommendedName>
        <fullName evidence="9">Avd protein</fullName>
    </recommendedName>
</protein>
<keyword evidence="4 7" id="KW-0732">Signal</keyword>
<evidence type="ECO:0000256" key="1">
    <source>
        <dbReference type="ARBA" id="ARBA00004613"/>
    </source>
</evidence>
<name>A0A6I8PWI8_XENTR</name>
<dbReference type="GeneTree" id="ENSGT00390000001847"/>
<organism evidence="8">
    <name type="scientific">Xenopus tropicalis</name>
    <name type="common">Western clawed frog</name>
    <name type="synonym">Silurana tropicalis</name>
    <dbReference type="NCBI Taxonomy" id="8364"/>
    <lineage>
        <taxon>Eukaryota</taxon>
        <taxon>Metazoa</taxon>
        <taxon>Chordata</taxon>
        <taxon>Craniata</taxon>
        <taxon>Vertebrata</taxon>
        <taxon>Euteleostomi</taxon>
        <taxon>Amphibia</taxon>
        <taxon>Batrachia</taxon>
        <taxon>Anura</taxon>
        <taxon>Pipoidea</taxon>
        <taxon>Pipidae</taxon>
        <taxon>Xenopodinae</taxon>
        <taxon>Xenopus</taxon>
        <taxon>Silurana</taxon>
    </lineage>
</organism>
<keyword evidence="6" id="KW-1015">Disulfide bond</keyword>
<evidence type="ECO:0000256" key="6">
    <source>
        <dbReference type="PIRSR" id="PIRSR605468-51"/>
    </source>
</evidence>
<dbReference type="InterPro" id="IPR005469">
    <property type="entry name" value="Avidin"/>
</dbReference>
<feature type="signal peptide" evidence="7">
    <location>
        <begin position="1"/>
        <end position="21"/>
    </location>
</feature>
<dbReference type="PANTHER" id="PTHR34399:SF4">
    <property type="entry name" value="AVD PROTEIN"/>
    <property type="match status" value="1"/>
</dbReference>
<dbReference type="Ensembl" id="ENSXETT00000063313">
    <property type="protein sequence ID" value="ENSXETP00000060057"/>
    <property type="gene ID" value="ENSXETG00000033506"/>
</dbReference>
<dbReference type="Gene3D" id="2.40.128.30">
    <property type="entry name" value="Avidin-like"/>
    <property type="match status" value="1"/>
</dbReference>
<dbReference type="GO" id="GO:0005576">
    <property type="term" value="C:extracellular region"/>
    <property type="evidence" value="ECO:0007669"/>
    <property type="project" value="UniProtKB-SubCell"/>
</dbReference>
<feature type="disulfide bond" evidence="6">
    <location>
        <begin position="24"/>
        <end position="100"/>
    </location>
</feature>
<dbReference type="Pfam" id="PF01382">
    <property type="entry name" value="Avidin"/>
    <property type="match status" value="1"/>
</dbReference>
<reference evidence="8" key="2">
    <citation type="submission" date="2020-05" db="UniProtKB">
        <authorList>
            <consortium name="Ensembl"/>
        </authorList>
    </citation>
    <scope>IDENTIFICATION</scope>
</reference>
<evidence type="ECO:0008006" key="9">
    <source>
        <dbReference type="Google" id="ProtNLM"/>
    </source>
</evidence>
<dbReference type="PRINTS" id="PR00709">
    <property type="entry name" value="AVIDIN"/>
</dbReference>
<dbReference type="InterPro" id="IPR051764">
    <property type="entry name" value="Avidin/Streptavidin-rel"/>
</dbReference>
<dbReference type="Bgee" id="ENSXETG00000033506">
    <property type="expression patterns" value="Expressed in bone element and 11 other cell types or tissues"/>
</dbReference>
<dbReference type="InterPro" id="IPR005468">
    <property type="entry name" value="Avidin/str"/>
</dbReference>
<proteinExistence type="inferred from homology"/>
<dbReference type="AlphaFoldDB" id="A0A6I8PWI8"/>
<evidence type="ECO:0000256" key="4">
    <source>
        <dbReference type="ARBA" id="ARBA00022729"/>
    </source>
</evidence>
<evidence type="ECO:0000256" key="3">
    <source>
        <dbReference type="ARBA" id="ARBA00022525"/>
    </source>
</evidence>
<keyword evidence="3" id="KW-0964">Secreted</keyword>
<evidence type="ECO:0000313" key="8">
    <source>
        <dbReference type="Ensembl" id="ENSXETP00000060057"/>
    </source>
</evidence>
<dbReference type="PANTHER" id="PTHR34399">
    <property type="entry name" value="AVIDIN-RELATED"/>
    <property type="match status" value="1"/>
</dbReference>
<evidence type="ECO:0000256" key="2">
    <source>
        <dbReference type="ARBA" id="ARBA00006297"/>
    </source>
</evidence>
<feature type="chain" id="PRO_5026161927" description="Avd protein" evidence="7">
    <location>
        <begin position="22"/>
        <end position="148"/>
    </location>
</feature>
<reference evidence="8" key="1">
    <citation type="journal article" date="2010" name="Science">
        <title>The genome of the Western clawed frog Xenopus tropicalis.</title>
        <authorList>
            <person name="Hellsten U."/>
            <person name="Harland R.M."/>
            <person name="Gilchrist M.J."/>
            <person name="Hendrix D."/>
            <person name="Jurka J."/>
            <person name="Kapitonov V."/>
            <person name="Ovcharenko I."/>
            <person name="Putnam N.H."/>
            <person name="Shu S."/>
            <person name="Taher L."/>
            <person name="Blitz I.L."/>
            <person name="Blumberg B."/>
            <person name="Dichmann D.S."/>
            <person name="Dubchak I."/>
            <person name="Amaya E."/>
            <person name="Detter J.C."/>
            <person name="Fletcher R."/>
            <person name="Gerhard D.S."/>
            <person name="Goodstein D."/>
            <person name="Graves T."/>
            <person name="Grigoriev I.V."/>
            <person name="Grimwood J."/>
            <person name="Kawashima T."/>
            <person name="Lindquist E."/>
            <person name="Lucas S.M."/>
            <person name="Mead P.E."/>
            <person name="Mitros T."/>
            <person name="Ogino H."/>
            <person name="Ohta Y."/>
            <person name="Poliakov A.V."/>
            <person name="Pollet N."/>
            <person name="Robert J."/>
            <person name="Salamov A."/>
            <person name="Sater A.K."/>
            <person name="Schmutz J."/>
            <person name="Terry A."/>
            <person name="Vize P.D."/>
            <person name="Warren W.C."/>
            <person name="Wells D."/>
            <person name="Wills A."/>
            <person name="Wilson R.K."/>
            <person name="Zimmerman L.B."/>
            <person name="Zorn A.M."/>
            <person name="Grainger R."/>
            <person name="Grammer T."/>
            <person name="Khokha M.K."/>
            <person name="Richardson P.M."/>
            <person name="Rokhsar D.S."/>
        </authorList>
    </citation>
    <scope>NUCLEOTIDE SEQUENCE [LARGE SCALE GENOMIC DNA]</scope>
    <source>
        <strain evidence="8">Nigerian</strain>
    </source>
</reference>
<evidence type="ECO:0000256" key="7">
    <source>
        <dbReference type="SAM" id="SignalP"/>
    </source>
</evidence>
<sequence length="148" mass="16705">MNALTLLAVALALYGCICTEAQKCNLQGQWRNKLGSNLIIESVSQNGEFTGTYFTSVSLTNSTIRISPLTGYQKLTEKPTFGFTVHWAFSDSITVWTGQCFLNEKGEEILHTMWLLRSSQEKEQDNWTGTRVGANTFTRLSKKKIRKE</sequence>
<accession>A0A6I8PWI8</accession>
<evidence type="ECO:0000256" key="5">
    <source>
        <dbReference type="ARBA" id="ARBA00023267"/>
    </source>
</evidence>
<dbReference type="PROSITE" id="PS51326">
    <property type="entry name" value="AVIDIN_2"/>
    <property type="match status" value="1"/>
</dbReference>
<dbReference type="InterPro" id="IPR036896">
    <property type="entry name" value="Avidin-like_sf"/>
</dbReference>
<comment type="similarity">
    <text evidence="2">Belongs to the avidin/streptavidin family.</text>
</comment>
<dbReference type="GO" id="GO:0009374">
    <property type="term" value="F:biotin binding"/>
    <property type="evidence" value="ECO:0007669"/>
    <property type="project" value="InterPro"/>
</dbReference>
<dbReference type="SUPFAM" id="SSF50876">
    <property type="entry name" value="Avidin/streptavidin"/>
    <property type="match status" value="1"/>
</dbReference>
<keyword evidence="5" id="KW-0092">Biotin</keyword>
<comment type="subcellular location">
    <subcellularLocation>
        <location evidence="1">Secreted</location>
    </subcellularLocation>
</comment>
<dbReference type="InParanoid" id="A0A6I8PWI8"/>